<gene>
    <name evidence="1" type="ORF">HAHE_17000</name>
</gene>
<dbReference type="Proteomes" id="UP001374893">
    <property type="component" value="Chromosome"/>
</dbReference>
<accession>A0ABM7RL56</accession>
<keyword evidence="2" id="KW-1185">Reference proteome</keyword>
<protein>
    <submittedName>
        <fullName evidence="1">WD40 domain-containing protein</fullName>
    </submittedName>
</protein>
<dbReference type="SUPFAM" id="SSF82171">
    <property type="entry name" value="DPP6 N-terminal domain-like"/>
    <property type="match status" value="1"/>
</dbReference>
<dbReference type="PANTHER" id="PTHR36842:SF1">
    <property type="entry name" value="PROTEIN TOLB"/>
    <property type="match status" value="1"/>
</dbReference>
<reference evidence="1 2" key="1">
    <citation type="submission" date="2021-06" db="EMBL/GenBank/DDBJ databases">
        <title>Complete genome of Haloferula helveola possessing various polysaccharide degrading enzymes.</title>
        <authorList>
            <person name="Takami H."/>
            <person name="Huang C."/>
            <person name="Hamasaki K."/>
        </authorList>
    </citation>
    <scope>NUCLEOTIDE SEQUENCE [LARGE SCALE GENOMIC DNA]</scope>
    <source>
        <strain evidence="1 2">CN-1</strain>
    </source>
</reference>
<dbReference type="PANTHER" id="PTHR36842">
    <property type="entry name" value="PROTEIN TOLB HOMOLOG"/>
    <property type="match status" value="1"/>
</dbReference>
<dbReference type="InterPro" id="IPR011042">
    <property type="entry name" value="6-blade_b-propeller_TolB-like"/>
</dbReference>
<name>A0ABM7RL56_9BACT</name>
<dbReference type="Gene3D" id="2.120.10.30">
    <property type="entry name" value="TolB, C-terminal domain"/>
    <property type="match status" value="1"/>
</dbReference>
<proteinExistence type="predicted"/>
<dbReference type="RefSeq" id="WP_338690184.1">
    <property type="nucleotide sequence ID" value="NZ_AP024702.1"/>
</dbReference>
<dbReference type="EMBL" id="AP024702">
    <property type="protein sequence ID" value="BCX47792.1"/>
    <property type="molecule type" value="Genomic_DNA"/>
</dbReference>
<evidence type="ECO:0000313" key="1">
    <source>
        <dbReference type="EMBL" id="BCX47792.1"/>
    </source>
</evidence>
<sequence length="590" mass="61503">MRYPALLPLLFVVSLHAEVRLLTGDANNDIHPASGSIMDISSDGDLILFTTSVNSLNTSPGIDRGGLYLRSLSNGTLTFIETETGAYVGIGEAVLSDDGRYIAWRTTSHSSSGVSGNSNHVYWKDLQNGTTRLITAGAEEICREPKMSGDGRYVTFMSASRSLPVSASKLPTTVGRQAVYVYDSQADTLDVASLAHDGTGIAGIGSGAGASINQHDLSNDGRFVVFSSDSANAHPDRTGMTAGWPSIYRRELATGTVVMLNRNASGTPVNASCATPVVNADGSRVAFGVSYSGLLGTPIDANTPTGFSTDLYVKEVATGALWWGSRTTNDTTHGVGFGTRFAINGAGDAVSFSSTSSVLVAEDTEAGGGHTGLFDIFRVELGAGGATTTTLVTKSPTGSGNVDLRSGPFFPGFGGYIAFTTDQVEEMTGQASTFSQGVGVGTFPGGGSTALSYATWSAVLPANQQAYTDNFAADGVDNLTKYMMGMDPLVADRTQLPTIMTATDTSLGLPATGDSYLVLSVRIRRNLPPGFDWVVRAADTPADLALDTGSAVQVGPPLADGDFDIYQFRFPRPFSGTPGVGFMDVQMTGP</sequence>
<evidence type="ECO:0000313" key="2">
    <source>
        <dbReference type="Proteomes" id="UP001374893"/>
    </source>
</evidence>
<organism evidence="1 2">
    <name type="scientific">Haloferula helveola</name>
    <dbReference type="NCBI Taxonomy" id="490095"/>
    <lineage>
        <taxon>Bacteria</taxon>
        <taxon>Pseudomonadati</taxon>
        <taxon>Verrucomicrobiota</taxon>
        <taxon>Verrucomicrobiia</taxon>
        <taxon>Verrucomicrobiales</taxon>
        <taxon>Verrucomicrobiaceae</taxon>
        <taxon>Haloferula</taxon>
    </lineage>
</organism>